<keyword evidence="3" id="KW-1185">Reference proteome</keyword>
<evidence type="ECO:0000313" key="3">
    <source>
        <dbReference type="Proteomes" id="UP000799440"/>
    </source>
</evidence>
<feature type="compositionally biased region" description="Low complexity" evidence="1">
    <location>
        <begin position="207"/>
        <end position="218"/>
    </location>
</feature>
<feature type="region of interest" description="Disordered" evidence="1">
    <location>
        <begin position="159"/>
        <end position="232"/>
    </location>
</feature>
<evidence type="ECO:0000313" key="2">
    <source>
        <dbReference type="EMBL" id="KAF2751845.1"/>
    </source>
</evidence>
<dbReference type="Proteomes" id="UP000799440">
    <property type="component" value="Unassembled WGS sequence"/>
</dbReference>
<evidence type="ECO:0000256" key="1">
    <source>
        <dbReference type="SAM" id="MobiDB-lite"/>
    </source>
</evidence>
<sequence>MTENIPSGKKGLREALKRWRQRKNNGSTCTLDRKWERTNAFASEQAAVYAEDGLPRSPGYLDETDQACCDRGSIFAETPDTLSIQLSENSQSGPPIREDVLRRIVTPPESHFPHTNIVSSPVWPYSGREPDMIAQMDSSSDYERGGKEPEIIAQMDSASDYEPDGSQKMPHTHPSGAYSPSTPPASSSQSRRNTAPPIFYPPPGTYSLNSRGNSSRNNVAHSDASTADDDEANMAYVLPRSTITTTITATSATEKQKNGGLKCMLSNKFAKRWSVTPTSAAKGVARHRVRTSVV</sequence>
<protein>
    <submittedName>
        <fullName evidence="2">Uncharacterized protein</fullName>
    </submittedName>
</protein>
<reference evidence="2" key="1">
    <citation type="journal article" date="2020" name="Stud. Mycol.">
        <title>101 Dothideomycetes genomes: a test case for predicting lifestyles and emergence of pathogens.</title>
        <authorList>
            <person name="Haridas S."/>
            <person name="Albert R."/>
            <person name="Binder M."/>
            <person name="Bloem J."/>
            <person name="Labutti K."/>
            <person name="Salamov A."/>
            <person name="Andreopoulos B."/>
            <person name="Baker S."/>
            <person name="Barry K."/>
            <person name="Bills G."/>
            <person name="Bluhm B."/>
            <person name="Cannon C."/>
            <person name="Castanera R."/>
            <person name="Culley D."/>
            <person name="Daum C."/>
            <person name="Ezra D."/>
            <person name="Gonzalez J."/>
            <person name="Henrissat B."/>
            <person name="Kuo A."/>
            <person name="Liang C."/>
            <person name="Lipzen A."/>
            <person name="Lutzoni F."/>
            <person name="Magnuson J."/>
            <person name="Mondo S."/>
            <person name="Nolan M."/>
            <person name="Ohm R."/>
            <person name="Pangilinan J."/>
            <person name="Park H.-J."/>
            <person name="Ramirez L."/>
            <person name="Alfaro M."/>
            <person name="Sun H."/>
            <person name="Tritt A."/>
            <person name="Yoshinaga Y."/>
            <person name="Zwiers L.-H."/>
            <person name="Turgeon B."/>
            <person name="Goodwin S."/>
            <person name="Spatafora J."/>
            <person name="Crous P."/>
            <person name="Grigoriev I."/>
        </authorList>
    </citation>
    <scope>NUCLEOTIDE SEQUENCE</scope>
    <source>
        <strain evidence="2">CBS 119925</strain>
    </source>
</reference>
<feature type="compositionally biased region" description="Low complexity" evidence="1">
    <location>
        <begin position="174"/>
        <end position="190"/>
    </location>
</feature>
<proteinExistence type="predicted"/>
<accession>A0A6A6VMS7</accession>
<name>A0A6A6VMS7_9PLEO</name>
<gene>
    <name evidence="2" type="ORF">M011DRAFT_7484</name>
</gene>
<dbReference type="AlphaFoldDB" id="A0A6A6VMS7"/>
<organism evidence="2 3">
    <name type="scientific">Sporormia fimetaria CBS 119925</name>
    <dbReference type="NCBI Taxonomy" id="1340428"/>
    <lineage>
        <taxon>Eukaryota</taxon>
        <taxon>Fungi</taxon>
        <taxon>Dikarya</taxon>
        <taxon>Ascomycota</taxon>
        <taxon>Pezizomycotina</taxon>
        <taxon>Dothideomycetes</taxon>
        <taxon>Pleosporomycetidae</taxon>
        <taxon>Pleosporales</taxon>
        <taxon>Sporormiaceae</taxon>
        <taxon>Sporormia</taxon>
    </lineage>
</organism>
<dbReference type="EMBL" id="MU006561">
    <property type="protein sequence ID" value="KAF2751845.1"/>
    <property type="molecule type" value="Genomic_DNA"/>
</dbReference>